<dbReference type="Proteomes" id="UP000801492">
    <property type="component" value="Unassembled WGS sequence"/>
</dbReference>
<gene>
    <name evidence="3" type="ORF">ILUMI_09829</name>
</gene>
<keyword evidence="1" id="KW-0472">Membrane</keyword>
<evidence type="ECO:0000313" key="4">
    <source>
        <dbReference type="Proteomes" id="UP000801492"/>
    </source>
</evidence>
<reference evidence="3" key="1">
    <citation type="submission" date="2019-08" db="EMBL/GenBank/DDBJ databases">
        <title>The genome of the North American firefly Photinus pyralis.</title>
        <authorList>
            <consortium name="Photinus pyralis genome working group"/>
            <person name="Fallon T.R."/>
            <person name="Sander Lower S.E."/>
            <person name="Weng J.-K."/>
        </authorList>
    </citation>
    <scope>NUCLEOTIDE SEQUENCE</scope>
    <source>
        <strain evidence="3">TRF0915ILg1</strain>
        <tissue evidence="3">Whole body</tissue>
    </source>
</reference>
<evidence type="ECO:0000256" key="2">
    <source>
        <dbReference type="SAM" id="SignalP"/>
    </source>
</evidence>
<feature type="chain" id="PRO_5035440708" evidence="2">
    <location>
        <begin position="21"/>
        <end position="125"/>
    </location>
</feature>
<evidence type="ECO:0000313" key="3">
    <source>
        <dbReference type="EMBL" id="KAF2896366.1"/>
    </source>
</evidence>
<keyword evidence="4" id="KW-1185">Reference proteome</keyword>
<keyword evidence="1" id="KW-0812">Transmembrane</keyword>
<sequence>MNYLMVFMFLLGCLIKLLLAHNNQTAEVFAKQTLNGRVLGHDVLYAHHNPYDWKLVLCILLPIAIFLLIVTSVFCIASYMNESLKTMAYRIIACITCVSDKNGRNILPLRTELVNVPQDIPLIED</sequence>
<accession>A0A8K0D366</accession>
<evidence type="ECO:0000256" key="1">
    <source>
        <dbReference type="SAM" id="Phobius"/>
    </source>
</evidence>
<proteinExistence type="predicted"/>
<comment type="caution">
    <text evidence="3">The sequence shown here is derived from an EMBL/GenBank/DDBJ whole genome shotgun (WGS) entry which is preliminary data.</text>
</comment>
<name>A0A8K0D366_IGNLU</name>
<keyword evidence="1" id="KW-1133">Transmembrane helix</keyword>
<keyword evidence="2" id="KW-0732">Signal</keyword>
<organism evidence="3 4">
    <name type="scientific">Ignelater luminosus</name>
    <name type="common">Cucubano</name>
    <name type="synonym">Pyrophorus luminosus</name>
    <dbReference type="NCBI Taxonomy" id="2038154"/>
    <lineage>
        <taxon>Eukaryota</taxon>
        <taxon>Metazoa</taxon>
        <taxon>Ecdysozoa</taxon>
        <taxon>Arthropoda</taxon>
        <taxon>Hexapoda</taxon>
        <taxon>Insecta</taxon>
        <taxon>Pterygota</taxon>
        <taxon>Neoptera</taxon>
        <taxon>Endopterygota</taxon>
        <taxon>Coleoptera</taxon>
        <taxon>Polyphaga</taxon>
        <taxon>Elateriformia</taxon>
        <taxon>Elateroidea</taxon>
        <taxon>Elateridae</taxon>
        <taxon>Agrypninae</taxon>
        <taxon>Pyrophorini</taxon>
        <taxon>Ignelater</taxon>
    </lineage>
</organism>
<dbReference type="AlphaFoldDB" id="A0A8K0D366"/>
<feature type="signal peptide" evidence="2">
    <location>
        <begin position="1"/>
        <end position="20"/>
    </location>
</feature>
<protein>
    <submittedName>
        <fullName evidence="3">Uncharacterized protein</fullName>
    </submittedName>
</protein>
<dbReference type="EMBL" id="VTPC01005171">
    <property type="protein sequence ID" value="KAF2896366.1"/>
    <property type="molecule type" value="Genomic_DNA"/>
</dbReference>
<feature type="transmembrane region" description="Helical" evidence="1">
    <location>
        <begin position="54"/>
        <end position="80"/>
    </location>
</feature>